<dbReference type="CDD" id="cd03057">
    <property type="entry name" value="GST_N_Beta"/>
    <property type="match status" value="1"/>
</dbReference>
<dbReference type="PANTHER" id="PTHR44051">
    <property type="entry name" value="GLUTATHIONE S-TRANSFERASE-RELATED"/>
    <property type="match status" value="1"/>
</dbReference>
<dbReference type="SUPFAM" id="SSF52833">
    <property type="entry name" value="Thioredoxin-like"/>
    <property type="match status" value="1"/>
</dbReference>
<organism evidence="3 4">
    <name type="scientific">Arboricoccus pini</name>
    <dbReference type="NCBI Taxonomy" id="1963835"/>
    <lineage>
        <taxon>Bacteria</taxon>
        <taxon>Pseudomonadati</taxon>
        <taxon>Pseudomonadota</taxon>
        <taxon>Alphaproteobacteria</taxon>
        <taxon>Geminicoccales</taxon>
        <taxon>Geminicoccaceae</taxon>
        <taxon>Arboricoccus</taxon>
    </lineage>
</organism>
<protein>
    <submittedName>
        <fullName evidence="3">Glutathione S-transferase</fullName>
    </submittedName>
</protein>
<dbReference type="Proteomes" id="UP000197065">
    <property type="component" value="Unassembled WGS sequence"/>
</dbReference>
<evidence type="ECO:0000313" key="4">
    <source>
        <dbReference type="Proteomes" id="UP000197065"/>
    </source>
</evidence>
<dbReference type="PANTHER" id="PTHR44051:SF8">
    <property type="entry name" value="GLUTATHIONE S-TRANSFERASE GSTA"/>
    <property type="match status" value="1"/>
</dbReference>
<dbReference type="InterPro" id="IPR040079">
    <property type="entry name" value="Glutathione_S-Trfase"/>
</dbReference>
<dbReference type="Gene3D" id="1.20.1050.10">
    <property type="match status" value="1"/>
</dbReference>
<dbReference type="PROSITE" id="PS50404">
    <property type="entry name" value="GST_NTER"/>
    <property type="match status" value="1"/>
</dbReference>
<evidence type="ECO:0000259" key="2">
    <source>
        <dbReference type="PROSITE" id="PS50405"/>
    </source>
</evidence>
<gene>
    <name evidence="3" type="ORF">SAMN07250955_10337</name>
</gene>
<dbReference type="SUPFAM" id="SSF47616">
    <property type="entry name" value="GST C-terminal domain-like"/>
    <property type="match status" value="1"/>
</dbReference>
<dbReference type="OrthoDB" id="7583243at2"/>
<keyword evidence="4" id="KW-1185">Reference proteome</keyword>
<dbReference type="SFLD" id="SFLDG00358">
    <property type="entry name" value="Main_(cytGST)"/>
    <property type="match status" value="1"/>
</dbReference>
<dbReference type="SFLD" id="SFLDS00019">
    <property type="entry name" value="Glutathione_Transferase_(cytos"/>
    <property type="match status" value="1"/>
</dbReference>
<dbReference type="PROSITE" id="PS50405">
    <property type="entry name" value="GST_CTER"/>
    <property type="match status" value="1"/>
</dbReference>
<feature type="domain" description="GST N-terminal" evidence="1">
    <location>
        <begin position="1"/>
        <end position="79"/>
    </location>
</feature>
<dbReference type="InterPro" id="IPR036249">
    <property type="entry name" value="Thioredoxin-like_sf"/>
</dbReference>
<dbReference type="Pfam" id="PF13409">
    <property type="entry name" value="GST_N_2"/>
    <property type="match status" value="1"/>
</dbReference>
<dbReference type="AlphaFoldDB" id="A0A212QR94"/>
<keyword evidence="3" id="KW-0808">Transferase</keyword>
<evidence type="ECO:0000313" key="3">
    <source>
        <dbReference type="EMBL" id="SNB62103.1"/>
    </source>
</evidence>
<dbReference type="GO" id="GO:0016740">
    <property type="term" value="F:transferase activity"/>
    <property type="evidence" value="ECO:0007669"/>
    <property type="project" value="UniProtKB-KW"/>
</dbReference>
<dbReference type="EMBL" id="FYEH01000003">
    <property type="protein sequence ID" value="SNB62103.1"/>
    <property type="molecule type" value="Genomic_DNA"/>
</dbReference>
<sequence>MKLYYSPGSCSFASHIVLRETGAAFERVLVSTAEGAQKEPAFKAINPRGMLPALDYDGGIMTENAAIMTFLALRYPQARLLPEDEGQRAKCLEWVAWQSNTAQVAVAGLWRTERFVEREADFGPVRDAGLKRLERFGKEIEDWLAANAFAAGSVFSIADPMFLVLYRWSIKAGLTIDRTTRPAWSAYAARLAERPSVRDALQAEQISLFHP</sequence>
<dbReference type="InterPro" id="IPR004045">
    <property type="entry name" value="Glutathione_S-Trfase_N"/>
</dbReference>
<evidence type="ECO:0000259" key="1">
    <source>
        <dbReference type="PROSITE" id="PS50404"/>
    </source>
</evidence>
<name>A0A212QR94_9PROT</name>
<reference evidence="3 4" key="1">
    <citation type="submission" date="2017-06" db="EMBL/GenBank/DDBJ databases">
        <authorList>
            <person name="Kim H.J."/>
            <person name="Triplett B.A."/>
        </authorList>
    </citation>
    <scope>NUCLEOTIDE SEQUENCE [LARGE SCALE GENOMIC DNA]</scope>
    <source>
        <strain evidence="3 4">B29T1</strain>
    </source>
</reference>
<proteinExistence type="predicted"/>
<dbReference type="SFLD" id="SFLDG01150">
    <property type="entry name" value="Main.1:_Beta-like"/>
    <property type="match status" value="1"/>
</dbReference>
<feature type="domain" description="GST C-terminal" evidence="2">
    <location>
        <begin position="84"/>
        <end position="211"/>
    </location>
</feature>
<accession>A0A212QR94</accession>
<dbReference type="Gene3D" id="3.40.30.10">
    <property type="entry name" value="Glutaredoxin"/>
    <property type="match status" value="1"/>
</dbReference>
<dbReference type="InterPro" id="IPR036282">
    <property type="entry name" value="Glutathione-S-Trfase_C_sf"/>
</dbReference>
<dbReference type="RefSeq" id="WP_088560295.1">
    <property type="nucleotide sequence ID" value="NZ_FYEH01000003.1"/>
</dbReference>
<dbReference type="InterPro" id="IPR010987">
    <property type="entry name" value="Glutathione-S-Trfase_C-like"/>
</dbReference>